<feature type="domain" description="Peptidoglycan binding-like" evidence="7">
    <location>
        <begin position="420"/>
        <end position="462"/>
    </location>
</feature>
<dbReference type="InterPro" id="IPR000914">
    <property type="entry name" value="SBP_5_dom"/>
</dbReference>
<dbReference type="InterPro" id="IPR036366">
    <property type="entry name" value="PGBDSf"/>
</dbReference>
<keyword evidence="3" id="KW-0732">Signal</keyword>
<feature type="coiled-coil region" evidence="4">
    <location>
        <begin position="589"/>
        <end position="616"/>
    </location>
</feature>
<dbReference type="PANTHER" id="PTHR30290:SF9">
    <property type="entry name" value="OLIGOPEPTIDE-BINDING PROTEIN APPA"/>
    <property type="match status" value="1"/>
</dbReference>
<reference evidence="8 9" key="1">
    <citation type="submission" date="2017-09" db="EMBL/GenBank/DDBJ databases">
        <title>Depth-based differentiation of microbial function through sediment-hosted aquifers and enrichment of novel symbionts in the deep terrestrial subsurface.</title>
        <authorList>
            <person name="Probst A.J."/>
            <person name="Ladd B."/>
            <person name="Jarett J.K."/>
            <person name="Geller-Mcgrath D.E."/>
            <person name="Sieber C.M."/>
            <person name="Emerson J.B."/>
            <person name="Anantharaman K."/>
            <person name="Thomas B.C."/>
            <person name="Malmstrom R."/>
            <person name="Stieglmeier M."/>
            <person name="Klingl A."/>
            <person name="Woyke T."/>
            <person name="Ryan C.M."/>
            <person name="Banfield J.F."/>
        </authorList>
    </citation>
    <scope>NUCLEOTIDE SEQUENCE [LARGE SCALE GENOMIC DNA]</scope>
    <source>
        <strain evidence="8">CG23_combo_of_CG06-09_8_20_14_all_36_125</strain>
    </source>
</reference>
<dbReference type="Gene3D" id="3.10.105.10">
    <property type="entry name" value="Dipeptide-binding Protein, Domain 3"/>
    <property type="match status" value="1"/>
</dbReference>
<gene>
    <name evidence="8" type="ORF">COX33_00850</name>
</gene>
<feature type="transmembrane region" description="Helical" evidence="5">
    <location>
        <begin position="38"/>
        <end position="60"/>
    </location>
</feature>
<dbReference type="InterPro" id="IPR036365">
    <property type="entry name" value="PGBD-like_sf"/>
</dbReference>
<organism evidence="8 9">
    <name type="scientific">Candidatus Nealsonbacteria bacterium CG23_combo_of_CG06-09_8_20_14_all_36_125</name>
    <dbReference type="NCBI Taxonomy" id="1974719"/>
    <lineage>
        <taxon>Bacteria</taxon>
        <taxon>Candidatus Nealsoniibacteriota</taxon>
    </lineage>
</organism>
<proteinExistence type="inferred from homology"/>
<dbReference type="GO" id="GO:0042597">
    <property type="term" value="C:periplasmic space"/>
    <property type="evidence" value="ECO:0007669"/>
    <property type="project" value="UniProtKB-ARBA"/>
</dbReference>
<dbReference type="PANTHER" id="PTHR30290">
    <property type="entry name" value="PERIPLASMIC BINDING COMPONENT OF ABC TRANSPORTER"/>
    <property type="match status" value="1"/>
</dbReference>
<keyword evidence="4" id="KW-0175">Coiled coil</keyword>
<dbReference type="GO" id="GO:0015833">
    <property type="term" value="P:peptide transport"/>
    <property type="evidence" value="ECO:0007669"/>
    <property type="project" value="TreeGrafter"/>
</dbReference>
<evidence type="ECO:0000313" key="9">
    <source>
        <dbReference type="Proteomes" id="UP000237258"/>
    </source>
</evidence>
<dbReference type="SUPFAM" id="SSF53850">
    <property type="entry name" value="Periplasmic binding protein-like II"/>
    <property type="match status" value="1"/>
</dbReference>
<evidence type="ECO:0000313" key="8">
    <source>
        <dbReference type="EMBL" id="PIP24637.1"/>
    </source>
</evidence>
<dbReference type="GO" id="GO:1904680">
    <property type="term" value="F:peptide transmembrane transporter activity"/>
    <property type="evidence" value="ECO:0007669"/>
    <property type="project" value="TreeGrafter"/>
</dbReference>
<keyword evidence="5" id="KW-1133">Transmembrane helix</keyword>
<dbReference type="InterPro" id="IPR002477">
    <property type="entry name" value="Peptidoglycan-bd-like"/>
</dbReference>
<dbReference type="AlphaFoldDB" id="A0A2G9YZJ5"/>
<dbReference type="PIRSF" id="PIRSF002741">
    <property type="entry name" value="MppA"/>
    <property type="match status" value="1"/>
</dbReference>
<dbReference type="Proteomes" id="UP000237258">
    <property type="component" value="Unassembled WGS sequence"/>
</dbReference>
<protein>
    <recommendedName>
        <fullName evidence="10">Solute-binding protein family 5 domain-containing protein</fullName>
    </recommendedName>
</protein>
<dbReference type="InterPro" id="IPR030678">
    <property type="entry name" value="Peptide/Ni-bd"/>
</dbReference>
<evidence type="ECO:0000256" key="5">
    <source>
        <dbReference type="SAM" id="Phobius"/>
    </source>
</evidence>
<dbReference type="InterPro" id="IPR039424">
    <property type="entry name" value="SBP_5"/>
</dbReference>
<dbReference type="Pfam" id="PF00496">
    <property type="entry name" value="SBP_bac_5"/>
    <property type="match status" value="1"/>
</dbReference>
<dbReference type="GO" id="GO:0043190">
    <property type="term" value="C:ATP-binding cassette (ABC) transporter complex"/>
    <property type="evidence" value="ECO:0007669"/>
    <property type="project" value="InterPro"/>
</dbReference>
<name>A0A2G9YZJ5_9BACT</name>
<sequence length="671" mass="77807">MLNLLKIKSFFSKISIKKWPSKPQWRQFFKILNKKEKVIFFSLLFLFFSSFLILAINFYFKNTEIKPAEGGIYIEGAVGFPRWINPLYAPSNDVDRDLTELIFSGLLKYDLNGKIVLDLARDYKILENGKIYEFYLKENLFWSDGKPLTADDVIFTIKSIQDPNAKSPLRGSWVGVTVEKISDLEIRFELKNESSVFLENCTLKIIPKHIWENISPQNFPLALYNNLKPVGSGLYQLKNLFQDKEGKINSLTLVRNPYYFGKFPYLNEISFRFFEKEEELIKNYRQGEIKGFTLTSLTNFTDSANLYSLILPRYFAIFFNSGNSKVLSEKEVREALNYGTNKEEIINNILEGRGKIVDSPLLPDIYGFNPPSKVYEYNLEKANDILEKAGFLKNETGIREKIVKKVIPFQFKSNLTFGSRGQEVEELQKCLAKDKEIYPEGLVSGYFGNTTKEAVIRFQEKYKEDILKPYELEKGTGEVKGKTREKLNEICFPIAEEKVLLKFSLATPNQPQLIEAANLLKKQWQALGVELEIKTFEIQNLAATEEVIRQRNYSSLLFGEVLGAIPDPFPFWHSSQKNDPGLNLASYENKECDKLLEEARKNLNEAERKEKLEKFQDILIEDAPVVFLYNPDYLYLVSKEIKGVNVKIIADPSKRFTDIEHWYIKIKRVWK</sequence>
<evidence type="ECO:0000259" key="7">
    <source>
        <dbReference type="Pfam" id="PF01471"/>
    </source>
</evidence>
<evidence type="ECO:0000256" key="4">
    <source>
        <dbReference type="SAM" id="Coils"/>
    </source>
</evidence>
<evidence type="ECO:0000256" key="1">
    <source>
        <dbReference type="ARBA" id="ARBA00005695"/>
    </source>
</evidence>
<dbReference type="Gene3D" id="3.40.190.10">
    <property type="entry name" value="Periplasmic binding protein-like II"/>
    <property type="match status" value="1"/>
</dbReference>
<evidence type="ECO:0000256" key="2">
    <source>
        <dbReference type="ARBA" id="ARBA00022448"/>
    </source>
</evidence>
<feature type="domain" description="Solute-binding protein family 5" evidence="6">
    <location>
        <begin position="114"/>
        <end position="411"/>
    </location>
</feature>
<dbReference type="SUPFAM" id="SSF47090">
    <property type="entry name" value="PGBD-like"/>
    <property type="match status" value="1"/>
</dbReference>
<keyword evidence="5" id="KW-0812">Transmembrane</keyword>
<comment type="similarity">
    <text evidence="1">Belongs to the bacterial solute-binding protein 5 family.</text>
</comment>
<comment type="caution">
    <text evidence="8">The sequence shown here is derived from an EMBL/GenBank/DDBJ whole genome shotgun (WGS) entry which is preliminary data.</text>
</comment>
<keyword evidence="2" id="KW-0813">Transport</keyword>
<dbReference type="Gene3D" id="1.10.101.10">
    <property type="entry name" value="PGBD-like superfamily/PGBD"/>
    <property type="match status" value="1"/>
</dbReference>
<dbReference type="EMBL" id="PCRR01000021">
    <property type="protein sequence ID" value="PIP24637.1"/>
    <property type="molecule type" value="Genomic_DNA"/>
</dbReference>
<dbReference type="CDD" id="cd08513">
    <property type="entry name" value="PBP2_thermophilic_Hb8_like"/>
    <property type="match status" value="1"/>
</dbReference>
<evidence type="ECO:0000259" key="6">
    <source>
        <dbReference type="Pfam" id="PF00496"/>
    </source>
</evidence>
<accession>A0A2G9YZJ5</accession>
<dbReference type="Pfam" id="PF01471">
    <property type="entry name" value="PG_binding_1"/>
    <property type="match status" value="1"/>
</dbReference>
<evidence type="ECO:0008006" key="10">
    <source>
        <dbReference type="Google" id="ProtNLM"/>
    </source>
</evidence>
<keyword evidence="5" id="KW-0472">Membrane</keyword>
<evidence type="ECO:0000256" key="3">
    <source>
        <dbReference type="ARBA" id="ARBA00022729"/>
    </source>
</evidence>